<evidence type="ECO:0000313" key="3">
    <source>
        <dbReference type="Proteomes" id="UP000515728"/>
    </source>
</evidence>
<keyword evidence="3" id="KW-1185">Reference proteome</keyword>
<feature type="compositionally biased region" description="Low complexity" evidence="1">
    <location>
        <begin position="156"/>
        <end position="166"/>
    </location>
</feature>
<name>A0A7G7MKT8_9PSEU</name>
<proteinExistence type="predicted"/>
<organism evidence="2 3">
    <name type="scientific">Pseudonocardia petroleophila</name>
    <dbReference type="NCBI Taxonomy" id="37331"/>
    <lineage>
        <taxon>Bacteria</taxon>
        <taxon>Bacillati</taxon>
        <taxon>Actinomycetota</taxon>
        <taxon>Actinomycetes</taxon>
        <taxon>Pseudonocardiales</taxon>
        <taxon>Pseudonocardiaceae</taxon>
        <taxon>Pseudonocardia</taxon>
    </lineage>
</organism>
<gene>
    <name evidence="2" type="ORF">H6H00_05290</name>
</gene>
<evidence type="ECO:0000313" key="2">
    <source>
        <dbReference type="EMBL" id="QNG53399.1"/>
    </source>
</evidence>
<dbReference type="Proteomes" id="UP000515728">
    <property type="component" value="Chromosome"/>
</dbReference>
<feature type="region of interest" description="Disordered" evidence="1">
    <location>
        <begin position="131"/>
        <end position="166"/>
    </location>
</feature>
<dbReference type="RefSeq" id="WP_185720227.1">
    <property type="nucleotide sequence ID" value="NZ_BAAAWI010000001.1"/>
</dbReference>
<feature type="region of interest" description="Disordered" evidence="1">
    <location>
        <begin position="256"/>
        <end position="282"/>
    </location>
</feature>
<evidence type="ECO:0000256" key="1">
    <source>
        <dbReference type="SAM" id="MobiDB-lite"/>
    </source>
</evidence>
<reference evidence="2 3" key="1">
    <citation type="submission" date="2020-08" db="EMBL/GenBank/DDBJ databases">
        <authorList>
            <person name="Mo P."/>
        </authorList>
    </citation>
    <scope>NUCLEOTIDE SEQUENCE [LARGE SCALE GENOMIC DNA]</scope>
    <source>
        <strain evidence="2 3">CGMCC 4.1532</strain>
    </source>
</reference>
<dbReference type="KEGG" id="ppel:H6H00_05290"/>
<accession>A0A7G7MKT8</accession>
<protein>
    <submittedName>
        <fullName evidence="2">Uncharacterized protein</fullName>
    </submittedName>
</protein>
<sequence>MRAPVVAGVAPGVGTSTLTAALHGVDGGVVGRGGRVDVLVCRADSLGAAAAVGAPVLAVVADREPPLDRFAGRFGAVVTVPRIAGWTGSGVPEVAGLLAVAPAHRPARLRPYVDALLAIVDALVGSGALGPPARSAVEGRRTTPSGPVAPVAPGLGSAVGSAPGTSSGSAAGRAVVPRAVLAGPPVPVGGAAVRRPTPVVPVATGRAPWTPPVVSGTPVPAVAGATRIVAAAAGPVARAEPVRVGERPLWRGLQAVEPVRATGPGSATRDLDDDALDAMRAG</sequence>
<dbReference type="EMBL" id="CP060131">
    <property type="protein sequence ID" value="QNG53399.1"/>
    <property type="molecule type" value="Genomic_DNA"/>
</dbReference>
<dbReference type="AlphaFoldDB" id="A0A7G7MKT8"/>